<comment type="caution">
    <text evidence="1">The sequence shown here is derived from an EMBL/GenBank/DDBJ whole genome shotgun (WGS) entry which is preliminary data.</text>
</comment>
<keyword evidence="2" id="KW-1185">Reference proteome</keyword>
<accession>A0A8J4U4Y9</accession>
<evidence type="ECO:0000313" key="2">
    <source>
        <dbReference type="Proteomes" id="UP000727407"/>
    </source>
</evidence>
<dbReference type="Proteomes" id="UP000727407">
    <property type="component" value="Unassembled WGS sequence"/>
</dbReference>
<name>A0A8J4U4Y9_CLAMG</name>
<protein>
    <submittedName>
        <fullName evidence="1">Uncharacterized protein</fullName>
    </submittedName>
</protein>
<proteinExistence type="predicted"/>
<gene>
    <name evidence="1" type="ORF">DAT39_011403</name>
</gene>
<reference evidence="1" key="1">
    <citation type="submission" date="2020-07" db="EMBL/GenBank/DDBJ databases">
        <title>Clarias magur genome sequencing, assembly and annotation.</title>
        <authorList>
            <person name="Kushwaha B."/>
            <person name="Kumar R."/>
            <person name="Das P."/>
            <person name="Joshi C.G."/>
            <person name="Kumar D."/>
            <person name="Nagpure N.S."/>
            <person name="Pandey M."/>
            <person name="Agarwal S."/>
            <person name="Srivastava S."/>
            <person name="Singh M."/>
            <person name="Sahoo L."/>
            <person name="Jayasankar P."/>
            <person name="Meher P.K."/>
            <person name="Koringa P.G."/>
            <person name="Iquebal M.A."/>
            <person name="Das S.P."/>
            <person name="Bit A."/>
            <person name="Patnaik S."/>
            <person name="Patel N."/>
            <person name="Shah T.M."/>
            <person name="Hinsu A."/>
            <person name="Jena J.K."/>
        </authorList>
    </citation>
    <scope>NUCLEOTIDE SEQUENCE</scope>
    <source>
        <strain evidence="1">CIFAMagur01</strain>
        <tissue evidence="1">Testis</tissue>
    </source>
</reference>
<evidence type="ECO:0000313" key="1">
    <source>
        <dbReference type="EMBL" id="KAF5898896.1"/>
    </source>
</evidence>
<dbReference type="AlphaFoldDB" id="A0A8J4U4Y9"/>
<dbReference type="EMBL" id="QNUK01000184">
    <property type="protein sequence ID" value="KAF5898896.1"/>
    <property type="molecule type" value="Genomic_DNA"/>
</dbReference>
<organism evidence="1 2">
    <name type="scientific">Clarias magur</name>
    <name type="common">Asian catfish</name>
    <name type="synonym">Macropteronotus magur</name>
    <dbReference type="NCBI Taxonomy" id="1594786"/>
    <lineage>
        <taxon>Eukaryota</taxon>
        <taxon>Metazoa</taxon>
        <taxon>Chordata</taxon>
        <taxon>Craniata</taxon>
        <taxon>Vertebrata</taxon>
        <taxon>Euteleostomi</taxon>
        <taxon>Actinopterygii</taxon>
        <taxon>Neopterygii</taxon>
        <taxon>Teleostei</taxon>
        <taxon>Ostariophysi</taxon>
        <taxon>Siluriformes</taxon>
        <taxon>Clariidae</taxon>
        <taxon>Clarias</taxon>
    </lineage>
</organism>
<sequence>MSHFFYEGETRERQGQEPKNASDIWSVISAVFLGFLLQFPPTQSTPVFRQANSPSRARCQRSPMSIDATVLCENRASGRGGITHQVINAMGSFGGEKGGGGFDHSQPEKSFFHRSSLSLPLAVGRMNSGSRMKV</sequence>